<proteinExistence type="predicted"/>
<dbReference type="EMBL" id="WACR01000004">
    <property type="protein sequence ID" value="KAB1064723.1"/>
    <property type="molecule type" value="Genomic_DNA"/>
</dbReference>
<accession>A0A6N6M5D0</accession>
<comment type="caution">
    <text evidence="1">The sequence shown here is derived from an EMBL/GenBank/DDBJ whole genome shotgun (WGS) entry which is preliminary data.</text>
</comment>
<protein>
    <recommendedName>
        <fullName evidence="3">SIR2-like domain-containing protein</fullName>
    </recommendedName>
</protein>
<gene>
    <name evidence="1" type="ORF">F3059_05045</name>
</gene>
<dbReference type="Proteomes" id="UP000435357">
    <property type="component" value="Unassembled WGS sequence"/>
</dbReference>
<reference evidence="1 2" key="1">
    <citation type="submission" date="2019-09" db="EMBL/GenBank/DDBJ databases">
        <title>Genomes of Cryomorphaceae.</title>
        <authorList>
            <person name="Bowman J.P."/>
        </authorList>
    </citation>
    <scope>NUCLEOTIDE SEQUENCE [LARGE SCALE GENOMIC DNA]</scope>
    <source>
        <strain evidence="1 2">KCTC 52047</strain>
    </source>
</reference>
<dbReference type="OrthoDB" id="7060209at2"/>
<evidence type="ECO:0000313" key="1">
    <source>
        <dbReference type="EMBL" id="KAB1064723.1"/>
    </source>
</evidence>
<dbReference type="RefSeq" id="WP_151167042.1">
    <property type="nucleotide sequence ID" value="NZ_WACR01000004.1"/>
</dbReference>
<name>A0A6N6M5D0_9FLAO</name>
<keyword evidence="2" id="KW-1185">Reference proteome</keyword>
<evidence type="ECO:0000313" key="2">
    <source>
        <dbReference type="Proteomes" id="UP000435357"/>
    </source>
</evidence>
<organism evidence="1 2">
    <name type="scientific">Salibacter halophilus</name>
    <dbReference type="NCBI Taxonomy" id="1803916"/>
    <lineage>
        <taxon>Bacteria</taxon>
        <taxon>Pseudomonadati</taxon>
        <taxon>Bacteroidota</taxon>
        <taxon>Flavobacteriia</taxon>
        <taxon>Flavobacteriales</taxon>
        <taxon>Salibacteraceae</taxon>
        <taxon>Salibacter</taxon>
    </lineage>
</organism>
<sequence>MIQEKTVFVLGAGASKPFGFPLGSELVDLIYSSLEYKPLLKKELIGSSLMKGAPYKETPVEDDSKSANPLFQMLLDLGHTKNEILSFRNDLVVSQLNSVDAFLEHRVEYIPIGKAAIAYNLLQFESSQYLYDNPDWYKYLRNIMNSTYDSFADNQISFITFNYDRSLEYYLINSLRATYGKSIVESYELLKTTPIIHLHGKLGPLPWETQDMDIPFGYQPKNHGELKYVADSIKIIHEDIDSDKEFTSAKKLLSKANKIYILGFGFSPTNILRLGLNELDTESICSAYKLTKLEINLIRRSNPKMKPTLFPAYDCLDFLRNEVPLK</sequence>
<evidence type="ECO:0008006" key="3">
    <source>
        <dbReference type="Google" id="ProtNLM"/>
    </source>
</evidence>
<dbReference type="AlphaFoldDB" id="A0A6N6M5D0"/>